<evidence type="ECO:0000313" key="2">
    <source>
        <dbReference type="Proteomes" id="UP001177021"/>
    </source>
</evidence>
<comment type="caution">
    <text evidence="1">The sequence shown here is derived from an EMBL/GenBank/DDBJ whole genome shotgun (WGS) entry which is preliminary data.</text>
</comment>
<dbReference type="Proteomes" id="UP001177021">
    <property type="component" value="Unassembled WGS sequence"/>
</dbReference>
<reference evidence="1" key="1">
    <citation type="submission" date="2023-10" db="EMBL/GenBank/DDBJ databases">
        <authorList>
            <person name="Rodriguez Cubillos JULIANA M."/>
            <person name="De Vega J."/>
        </authorList>
    </citation>
    <scope>NUCLEOTIDE SEQUENCE</scope>
</reference>
<gene>
    <name evidence="1" type="ORF">MILVUS5_LOCUS10192</name>
</gene>
<evidence type="ECO:0000313" key="1">
    <source>
        <dbReference type="EMBL" id="CAJ2640323.1"/>
    </source>
</evidence>
<accession>A0ACB0J5P0</accession>
<proteinExistence type="predicted"/>
<keyword evidence="2" id="KW-1185">Reference proteome</keyword>
<name>A0ACB0J5P0_TRIPR</name>
<organism evidence="1 2">
    <name type="scientific">Trifolium pratense</name>
    <name type="common">Red clover</name>
    <dbReference type="NCBI Taxonomy" id="57577"/>
    <lineage>
        <taxon>Eukaryota</taxon>
        <taxon>Viridiplantae</taxon>
        <taxon>Streptophyta</taxon>
        <taxon>Embryophyta</taxon>
        <taxon>Tracheophyta</taxon>
        <taxon>Spermatophyta</taxon>
        <taxon>Magnoliopsida</taxon>
        <taxon>eudicotyledons</taxon>
        <taxon>Gunneridae</taxon>
        <taxon>Pentapetalae</taxon>
        <taxon>rosids</taxon>
        <taxon>fabids</taxon>
        <taxon>Fabales</taxon>
        <taxon>Fabaceae</taxon>
        <taxon>Papilionoideae</taxon>
        <taxon>50 kb inversion clade</taxon>
        <taxon>NPAAA clade</taxon>
        <taxon>Hologalegina</taxon>
        <taxon>IRL clade</taxon>
        <taxon>Trifolieae</taxon>
        <taxon>Trifolium</taxon>
    </lineage>
</organism>
<protein>
    <submittedName>
        <fullName evidence="1">Uncharacterized protein</fullName>
    </submittedName>
</protein>
<dbReference type="EMBL" id="CASHSV030000024">
    <property type="protein sequence ID" value="CAJ2640323.1"/>
    <property type="molecule type" value="Genomic_DNA"/>
</dbReference>
<sequence length="157" mass="17989">MHGRPCKPLKEEDESVLSAKAEKLRLLQSQFLANHQNRIYSKEALDFASISKNSNTREPSLLIATFIVPSSFLHRFPSHFSYSSKNNLHLHRFIFIFILLTHLHHSSPSQNIDSSPSSPCCSHKSLQHKRFNFIPISISSPSSPQISISRYYTLVRK</sequence>